<proteinExistence type="predicted"/>
<organism evidence="1 2">
    <name type="scientific">Klebsiella michiganensis</name>
    <dbReference type="NCBI Taxonomy" id="1134687"/>
    <lineage>
        <taxon>Bacteria</taxon>
        <taxon>Pseudomonadati</taxon>
        <taxon>Pseudomonadota</taxon>
        <taxon>Gammaproteobacteria</taxon>
        <taxon>Enterobacterales</taxon>
        <taxon>Enterobacteriaceae</taxon>
        <taxon>Klebsiella/Raoultella group</taxon>
        <taxon>Klebsiella</taxon>
    </lineage>
</organism>
<dbReference type="EMBL" id="UGMS01000001">
    <property type="protein sequence ID" value="STV75250.1"/>
    <property type="molecule type" value="Genomic_DNA"/>
</dbReference>
<comment type="caution">
    <text evidence="1">The sequence shown here is derived from an EMBL/GenBank/DDBJ whole genome shotgun (WGS) entry which is preliminary data.</text>
</comment>
<dbReference type="Proteomes" id="UP000254863">
    <property type="component" value="Unassembled WGS sequence"/>
</dbReference>
<protein>
    <submittedName>
        <fullName evidence="1">Type I secretion protein</fullName>
    </submittedName>
</protein>
<name>A0A7H4N2E1_9ENTR</name>
<evidence type="ECO:0000313" key="1">
    <source>
        <dbReference type="EMBL" id="STV75250.1"/>
    </source>
</evidence>
<accession>A0A7H4N2E1</accession>
<gene>
    <name evidence="1" type="ORF">NCTC11685_01419</name>
</gene>
<sequence length="70" mass="7774">MTSQNERAGIPHLLDWSNAIAFIANHYRQSFSPGTLHAAAEWATQKTLPEALRHLARHAGLKLPVFISGR</sequence>
<dbReference type="AlphaFoldDB" id="A0A7H4N2E1"/>
<reference evidence="1 2" key="1">
    <citation type="submission" date="2018-06" db="EMBL/GenBank/DDBJ databases">
        <authorList>
            <consortium name="Pathogen Informatics"/>
            <person name="Doyle S."/>
        </authorList>
    </citation>
    <scope>NUCLEOTIDE SEQUENCE [LARGE SCALE GENOMIC DNA]</scope>
    <source>
        <strain evidence="1 2">NCTC11685</strain>
    </source>
</reference>
<evidence type="ECO:0000313" key="2">
    <source>
        <dbReference type="Proteomes" id="UP000254863"/>
    </source>
</evidence>